<gene>
    <name evidence="1" type="ORF">MRB53_016573</name>
</gene>
<keyword evidence="2" id="KW-1185">Reference proteome</keyword>
<reference evidence="1 2" key="1">
    <citation type="journal article" date="2022" name="Hortic Res">
        <title>A haplotype resolved chromosomal level avocado genome allows analysis of novel avocado genes.</title>
        <authorList>
            <person name="Nath O."/>
            <person name="Fletcher S.J."/>
            <person name="Hayward A."/>
            <person name="Shaw L.M."/>
            <person name="Masouleh A.K."/>
            <person name="Furtado A."/>
            <person name="Henry R.J."/>
            <person name="Mitter N."/>
        </authorList>
    </citation>
    <scope>NUCLEOTIDE SEQUENCE [LARGE SCALE GENOMIC DNA]</scope>
    <source>
        <strain evidence="2">cv. Hass</strain>
    </source>
</reference>
<proteinExistence type="predicted"/>
<sequence>MRKKRLANAAPKQIPTMNQCLKPKIEVRLENCSLRKAAFYSDILLLIFVFAKWVEGDGGFLEISLVGRQEDT</sequence>
<evidence type="ECO:0000313" key="1">
    <source>
        <dbReference type="EMBL" id="KAJ8639879.1"/>
    </source>
</evidence>
<protein>
    <submittedName>
        <fullName evidence="1">Uncharacterized protein</fullName>
    </submittedName>
</protein>
<comment type="caution">
    <text evidence="1">The sequence shown here is derived from an EMBL/GenBank/DDBJ whole genome shotgun (WGS) entry which is preliminary data.</text>
</comment>
<dbReference type="EMBL" id="CM056813">
    <property type="protein sequence ID" value="KAJ8639879.1"/>
    <property type="molecule type" value="Genomic_DNA"/>
</dbReference>
<accession>A0ACC2M2F2</accession>
<dbReference type="Proteomes" id="UP001234297">
    <property type="component" value="Chromosome 5"/>
</dbReference>
<evidence type="ECO:0000313" key="2">
    <source>
        <dbReference type="Proteomes" id="UP001234297"/>
    </source>
</evidence>
<organism evidence="1 2">
    <name type="scientific">Persea americana</name>
    <name type="common">Avocado</name>
    <dbReference type="NCBI Taxonomy" id="3435"/>
    <lineage>
        <taxon>Eukaryota</taxon>
        <taxon>Viridiplantae</taxon>
        <taxon>Streptophyta</taxon>
        <taxon>Embryophyta</taxon>
        <taxon>Tracheophyta</taxon>
        <taxon>Spermatophyta</taxon>
        <taxon>Magnoliopsida</taxon>
        <taxon>Magnoliidae</taxon>
        <taxon>Laurales</taxon>
        <taxon>Lauraceae</taxon>
        <taxon>Persea</taxon>
    </lineage>
</organism>
<name>A0ACC2M2F2_PERAE</name>